<keyword evidence="1" id="KW-1133">Transmembrane helix</keyword>
<gene>
    <name evidence="2" type="ORF">QVD17_15814</name>
</gene>
<reference evidence="2" key="1">
    <citation type="journal article" date="2023" name="bioRxiv">
        <title>Improved chromosome-level genome assembly for marigold (Tagetes erecta).</title>
        <authorList>
            <person name="Jiang F."/>
            <person name="Yuan L."/>
            <person name="Wang S."/>
            <person name="Wang H."/>
            <person name="Xu D."/>
            <person name="Wang A."/>
            <person name="Fan W."/>
        </authorList>
    </citation>
    <scope>NUCLEOTIDE SEQUENCE</scope>
    <source>
        <strain evidence="2">WSJ</strain>
        <tissue evidence="2">Leaf</tissue>
    </source>
</reference>
<proteinExistence type="predicted"/>
<protein>
    <submittedName>
        <fullName evidence="2">Uncharacterized protein</fullName>
    </submittedName>
</protein>
<accession>A0AAD8KTZ8</accession>
<comment type="caution">
    <text evidence="2">The sequence shown here is derived from an EMBL/GenBank/DDBJ whole genome shotgun (WGS) entry which is preliminary data.</text>
</comment>
<name>A0AAD8KTZ8_TARER</name>
<keyword evidence="1" id="KW-0472">Membrane</keyword>
<keyword evidence="1" id="KW-0812">Transmembrane</keyword>
<feature type="transmembrane region" description="Helical" evidence="1">
    <location>
        <begin position="52"/>
        <end position="72"/>
    </location>
</feature>
<sequence length="77" mass="9035">MLPVLYIKSYTINVSVHSKLISASVIYRRFSFPPNSFYSRLSSPHFFSPLHLLHSSALLFYWLLTYSFVFAVKSYLH</sequence>
<keyword evidence="3" id="KW-1185">Reference proteome</keyword>
<dbReference type="Proteomes" id="UP001229421">
    <property type="component" value="Unassembled WGS sequence"/>
</dbReference>
<dbReference type="EMBL" id="JAUHHV010000004">
    <property type="protein sequence ID" value="KAK1427131.1"/>
    <property type="molecule type" value="Genomic_DNA"/>
</dbReference>
<evidence type="ECO:0000313" key="3">
    <source>
        <dbReference type="Proteomes" id="UP001229421"/>
    </source>
</evidence>
<evidence type="ECO:0000313" key="2">
    <source>
        <dbReference type="EMBL" id="KAK1427131.1"/>
    </source>
</evidence>
<dbReference type="AlphaFoldDB" id="A0AAD8KTZ8"/>
<evidence type="ECO:0000256" key="1">
    <source>
        <dbReference type="SAM" id="Phobius"/>
    </source>
</evidence>
<organism evidence="2 3">
    <name type="scientific">Tagetes erecta</name>
    <name type="common">African marigold</name>
    <dbReference type="NCBI Taxonomy" id="13708"/>
    <lineage>
        <taxon>Eukaryota</taxon>
        <taxon>Viridiplantae</taxon>
        <taxon>Streptophyta</taxon>
        <taxon>Embryophyta</taxon>
        <taxon>Tracheophyta</taxon>
        <taxon>Spermatophyta</taxon>
        <taxon>Magnoliopsida</taxon>
        <taxon>eudicotyledons</taxon>
        <taxon>Gunneridae</taxon>
        <taxon>Pentapetalae</taxon>
        <taxon>asterids</taxon>
        <taxon>campanulids</taxon>
        <taxon>Asterales</taxon>
        <taxon>Asteraceae</taxon>
        <taxon>Asteroideae</taxon>
        <taxon>Heliantheae alliance</taxon>
        <taxon>Tageteae</taxon>
        <taxon>Tagetes</taxon>
    </lineage>
</organism>